<keyword evidence="2" id="KW-1185">Reference proteome</keyword>
<organism evidence="1 2">
    <name type="scientific">Cymbomonas tetramitiformis</name>
    <dbReference type="NCBI Taxonomy" id="36881"/>
    <lineage>
        <taxon>Eukaryota</taxon>
        <taxon>Viridiplantae</taxon>
        <taxon>Chlorophyta</taxon>
        <taxon>Pyramimonadophyceae</taxon>
        <taxon>Pyramimonadales</taxon>
        <taxon>Pyramimonadaceae</taxon>
        <taxon>Cymbomonas</taxon>
    </lineage>
</organism>
<reference evidence="1 2" key="1">
    <citation type="journal article" date="2015" name="Genome Biol. Evol.">
        <title>Comparative Genomics of a Bacterivorous Green Alga Reveals Evolutionary Causalities and Consequences of Phago-Mixotrophic Mode of Nutrition.</title>
        <authorList>
            <person name="Burns J.A."/>
            <person name="Paasch A."/>
            <person name="Narechania A."/>
            <person name="Kim E."/>
        </authorList>
    </citation>
    <scope>NUCLEOTIDE SEQUENCE [LARGE SCALE GENOMIC DNA]</scope>
    <source>
        <strain evidence="1 2">PLY_AMNH</strain>
    </source>
</reference>
<sequence>MDRIARAAADAAVADVREAVRDLSNLIRSQLGGAGGRGSVGLSPAGNVSHPLLIDFQIALAGSVGTAGTWSPQQCMRACVLLIQEAMGMKSELGSLRSLHGFGKAPMRELKAHRFPVLVHLYPTLAAEECDLDELPSGEEASEDAWRVRFHTLRTRVAEYQAFVKTHRLAFLM</sequence>
<dbReference type="EMBL" id="LGRX02009987">
    <property type="protein sequence ID" value="KAK3271125.1"/>
    <property type="molecule type" value="Genomic_DNA"/>
</dbReference>
<accession>A0AAE0G4L3</accession>
<proteinExistence type="predicted"/>
<dbReference type="AlphaFoldDB" id="A0AAE0G4L3"/>
<comment type="caution">
    <text evidence="1">The sequence shown here is derived from an EMBL/GenBank/DDBJ whole genome shotgun (WGS) entry which is preliminary data.</text>
</comment>
<protein>
    <submittedName>
        <fullName evidence="1">Uncharacterized protein</fullName>
    </submittedName>
</protein>
<gene>
    <name evidence="1" type="ORF">CYMTET_20505</name>
</gene>
<evidence type="ECO:0000313" key="1">
    <source>
        <dbReference type="EMBL" id="KAK3271125.1"/>
    </source>
</evidence>
<evidence type="ECO:0000313" key="2">
    <source>
        <dbReference type="Proteomes" id="UP001190700"/>
    </source>
</evidence>
<dbReference type="Proteomes" id="UP001190700">
    <property type="component" value="Unassembled WGS sequence"/>
</dbReference>
<name>A0AAE0G4L3_9CHLO</name>